<keyword evidence="2" id="KW-0520">NAD</keyword>
<dbReference type="EMBL" id="CP151504">
    <property type="protein sequence ID" value="WZN61501.1"/>
    <property type="molecule type" value="Genomic_DNA"/>
</dbReference>
<dbReference type="PANTHER" id="PTHR43574">
    <property type="entry name" value="EPIMERASE-RELATED"/>
    <property type="match status" value="1"/>
</dbReference>
<protein>
    <submittedName>
        <fullName evidence="3">NAD(P)-binding protein</fullName>
    </submittedName>
</protein>
<gene>
    <name evidence="3" type="ORF">HKI87_04g30360</name>
</gene>
<dbReference type="Proteomes" id="UP001472866">
    <property type="component" value="Chromosome 04"/>
</dbReference>
<dbReference type="InterPro" id="IPR036291">
    <property type="entry name" value="NAD(P)-bd_dom_sf"/>
</dbReference>
<proteinExistence type="inferred from homology"/>
<reference evidence="3 4" key="1">
    <citation type="submission" date="2024-03" db="EMBL/GenBank/DDBJ databases">
        <title>Complete genome sequence of the green alga Chloropicon roscoffensis RCC1871.</title>
        <authorList>
            <person name="Lemieux C."/>
            <person name="Pombert J.-F."/>
            <person name="Otis C."/>
            <person name="Turmel M."/>
        </authorList>
    </citation>
    <scope>NUCLEOTIDE SEQUENCE [LARGE SCALE GENOMIC DNA]</scope>
    <source>
        <strain evidence="3 4">RCC1871</strain>
    </source>
</reference>
<evidence type="ECO:0000256" key="2">
    <source>
        <dbReference type="ARBA" id="ARBA00023027"/>
    </source>
</evidence>
<evidence type="ECO:0000313" key="4">
    <source>
        <dbReference type="Proteomes" id="UP001472866"/>
    </source>
</evidence>
<comment type="similarity">
    <text evidence="1">Belongs to the NAD(P)-dependent epimerase/dehydratase family.</text>
</comment>
<dbReference type="AlphaFoldDB" id="A0AAX4P6Q7"/>
<name>A0AAX4P6Q7_9CHLO</name>
<dbReference type="Gene3D" id="3.40.50.720">
    <property type="entry name" value="NAD(P)-binding Rossmann-like Domain"/>
    <property type="match status" value="1"/>
</dbReference>
<accession>A0AAX4P6Q7</accession>
<keyword evidence="4" id="KW-1185">Reference proteome</keyword>
<dbReference type="SUPFAM" id="SSF51735">
    <property type="entry name" value="NAD(P)-binding Rossmann-fold domains"/>
    <property type="match status" value="1"/>
</dbReference>
<organism evidence="3 4">
    <name type="scientific">Chloropicon roscoffensis</name>
    <dbReference type="NCBI Taxonomy" id="1461544"/>
    <lineage>
        <taxon>Eukaryota</taxon>
        <taxon>Viridiplantae</taxon>
        <taxon>Chlorophyta</taxon>
        <taxon>Chloropicophyceae</taxon>
        <taxon>Chloropicales</taxon>
        <taxon>Chloropicaceae</taxon>
        <taxon>Chloropicon</taxon>
    </lineage>
</organism>
<evidence type="ECO:0000313" key="3">
    <source>
        <dbReference type="EMBL" id="WZN61501.1"/>
    </source>
</evidence>
<sequence length="316" mass="33301">MVARVAASNAAASSSSGGGTLFCFGTGYTALALASALRARGWAVHGTSRARTKETALRECGVIPHLFDPSRGQGLGDDAIRALRSSSAVLSTVPPCEARGAHGLVDPVATLLRGLGQTSSRWVGYVSTTSVYGDDWGGDWVTEETPLGGRGPVAERAALRIRAEREWLSLAGALPIHVFRSGGIYGPLRNVLESRATEENARRRRAQRFVSRCHVYDLAAVLSRSIEAPGGGIYNVVDDCPAPRDVVERFVRGEPGGWAGGSPGSGGKRVSNAKIKSELGVRLEFPTYAEGMTAIMRGDARPFTPEALRALGGEVA</sequence>
<evidence type="ECO:0000256" key="1">
    <source>
        <dbReference type="ARBA" id="ARBA00007637"/>
    </source>
</evidence>